<dbReference type="PATRIC" id="fig|1069640.6.peg.971"/>
<keyword evidence="1" id="KW-0812">Transmembrane</keyword>
<dbReference type="EMBL" id="CP011280">
    <property type="protein sequence ID" value="AKC95823.1"/>
    <property type="molecule type" value="Genomic_DNA"/>
</dbReference>
<proteinExistence type="predicted"/>
<evidence type="ECO:0000313" key="3">
    <source>
        <dbReference type="Proteomes" id="UP000033103"/>
    </source>
</evidence>
<dbReference type="KEGG" id="sns:VC03_04895"/>
<keyword evidence="1" id="KW-1133">Transmembrane helix</keyword>
<dbReference type="STRING" id="187101.VC03_04895"/>
<dbReference type="AlphaFoldDB" id="A0A0E3UUZ6"/>
<reference evidence="2 3" key="1">
    <citation type="journal article" date="2012" name="BMC Genomics">
        <title>Genomic sequence analysis and characterization of Sneathia amnii sp. nov.</title>
        <authorList>
            <consortium name="Vaginal Microbiome Consortium (additional members)"/>
            <person name="Harwich M.D.Jr."/>
            <person name="Serrano M.G."/>
            <person name="Fettweis J.M."/>
            <person name="Alves J.M."/>
            <person name="Reimers M.A."/>
            <person name="Buck G.A."/>
            <person name="Jefferson K.K."/>
        </authorList>
    </citation>
    <scope>NUCLEOTIDE SEQUENCE [LARGE SCALE GENOMIC DNA]</scope>
    <source>
        <strain evidence="2 3">SN35</strain>
    </source>
</reference>
<dbReference type="OrthoDB" id="9860288at2"/>
<feature type="transmembrane region" description="Helical" evidence="1">
    <location>
        <begin position="72"/>
        <end position="95"/>
    </location>
</feature>
<keyword evidence="1" id="KW-0472">Membrane</keyword>
<dbReference type="HOGENOM" id="CLU_1739312_0_0_0"/>
<protein>
    <submittedName>
        <fullName evidence="2">Uncharacterized protein</fullName>
    </submittedName>
</protein>
<dbReference type="RefSeq" id="WP_046328927.1">
    <property type="nucleotide sequence ID" value="NZ_CP011280.1"/>
</dbReference>
<gene>
    <name evidence="2" type="ORF">VC03_04895</name>
</gene>
<feature type="transmembrane region" description="Helical" evidence="1">
    <location>
        <begin position="101"/>
        <end position="120"/>
    </location>
</feature>
<dbReference type="Proteomes" id="UP000033103">
    <property type="component" value="Chromosome"/>
</dbReference>
<keyword evidence="3" id="KW-1185">Reference proteome</keyword>
<name>A0A0E3UUZ6_9FUSO</name>
<accession>A0A0E3UUZ6</accession>
<evidence type="ECO:0000256" key="1">
    <source>
        <dbReference type="SAM" id="Phobius"/>
    </source>
</evidence>
<organism evidence="2 3">
    <name type="scientific">Sneathia vaginalis</name>
    <dbReference type="NCBI Taxonomy" id="187101"/>
    <lineage>
        <taxon>Bacteria</taxon>
        <taxon>Fusobacteriati</taxon>
        <taxon>Fusobacteriota</taxon>
        <taxon>Fusobacteriia</taxon>
        <taxon>Fusobacteriales</taxon>
        <taxon>Leptotrichiaceae</taxon>
        <taxon>Sneathia</taxon>
    </lineage>
</organism>
<sequence length="150" mass="17944">MTVKENIRKLLDILKESSDNLVQAEYVFDKIREYIEDKKEDYKEVLKEYDQDELNKVVKESYKQYVKRAQRIFFREVIFFAVYMLIITCIVAFGFKPNSNILLMCIIGFASLFCIVRSVAFKKSLEKKTKEEYKKYVEKDVEKFVEGLKK</sequence>
<evidence type="ECO:0000313" key="2">
    <source>
        <dbReference type="EMBL" id="AKC95823.1"/>
    </source>
</evidence>